<accession>A0A562SMD6</accession>
<keyword evidence="3" id="KW-1185">Reference proteome</keyword>
<dbReference type="Gene3D" id="2.40.160.20">
    <property type="match status" value="1"/>
</dbReference>
<dbReference type="AlphaFoldDB" id="A0A562SMD6"/>
<protein>
    <recommendedName>
        <fullName evidence="4">Outer membrane protein with beta-barrel domain</fullName>
    </recommendedName>
</protein>
<evidence type="ECO:0000256" key="1">
    <source>
        <dbReference type="SAM" id="SignalP"/>
    </source>
</evidence>
<dbReference type="EMBL" id="VLLG01000006">
    <property type="protein sequence ID" value="TWI82422.1"/>
    <property type="molecule type" value="Genomic_DNA"/>
</dbReference>
<feature type="chain" id="PRO_5022141096" description="Outer membrane protein with beta-barrel domain" evidence="1">
    <location>
        <begin position="24"/>
        <end position="222"/>
    </location>
</feature>
<gene>
    <name evidence="2" type="ORF">LX66_4994</name>
</gene>
<evidence type="ECO:0000313" key="3">
    <source>
        <dbReference type="Proteomes" id="UP000316778"/>
    </source>
</evidence>
<comment type="caution">
    <text evidence="2">The sequence shown here is derived from an EMBL/GenBank/DDBJ whole genome shotgun (WGS) entry which is preliminary data.</text>
</comment>
<feature type="signal peptide" evidence="1">
    <location>
        <begin position="1"/>
        <end position="23"/>
    </location>
</feature>
<evidence type="ECO:0000313" key="2">
    <source>
        <dbReference type="EMBL" id="TWI82422.1"/>
    </source>
</evidence>
<organism evidence="2 3">
    <name type="scientific">Chitinophaga japonensis</name>
    <name type="common">Flexibacter japonensis</name>
    <dbReference type="NCBI Taxonomy" id="104662"/>
    <lineage>
        <taxon>Bacteria</taxon>
        <taxon>Pseudomonadati</taxon>
        <taxon>Bacteroidota</taxon>
        <taxon>Chitinophagia</taxon>
        <taxon>Chitinophagales</taxon>
        <taxon>Chitinophagaceae</taxon>
        <taxon>Chitinophaga</taxon>
    </lineage>
</organism>
<dbReference type="Proteomes" id="UP000316778">
    <property type="component" value="Unassembled WGS sequence"/>
</dbReference>
<dbReference type="RefSeq" id="WP_145718497.1">
    <property type="nucleotide sequence ID" value="NZ_BAAAFY010000006.1"/>
</dbReference>
<evidence type="ECO:0008006" key="4">
    <source>
        <dbReference type="Google" id="ProtNLM"/>
    </source>
</evidence>
<sequence>MQKILSALCTGTLVLFTQSQTQAQTQPPKKAPKQDQAMFRKHLIGGSLSFGYTKSEPGTSANAEYSYATLSFAPVYAYYFKEHVAIGASLSAAYSTQKNAPYNVDKRKDHWYTFGPFIRFEIPLWQSRFSIYNDLGIYGTYAKRTEETDGVKATLTESWSAGAYYEPGLLFRIKSNIALQASLGNLVGYQYTSNGSFRSHSFGIRANHNGTDDFKIGINFLF</sequence>
<name>A0A562SMD6_CHIJA</name>
<proteinExistence type="predicted"/>
<keyword evidence="1" id="KW-0732">Signal</keyword>
<reference evidence="2 3" key="1">
    <citation type="journal article" date="2013" name="Stand. Genomic Sci.">
        <title>Genomic Encyclopedia of Type Strains, Phase I: The one thousand microbial genomes (KMG-I) project.</title>
        <authorList>
            <person name="Kyrpides N.C."/>
            <person name="Woyke T."/>
            <person name="Eisen J.A."/>
            <person name="Garrity G."/>
            <person name="Lilburn T.G."/>
            <person name="Beck B.J."/>
            <person name="Whitman W.B."/>
            <person name="Hugenholtz P."/>
            <person name="Klenk H.P."/>
        </authorList>
    </citation>
    <scope>NUCLEOTIDE SEQUENCE [LARGE SCALE GENOMIC DNA]</scope>
    <source>
        <strain evidence="2 3">DSM 13484</strain>
    </source>
</reference>
<dbReference type="OrthoDB" id="952167at2"/>